<dbReference type="PRINTS" id="PR00081">
    <property type="entry name" value="GDHRDH"/>
</dbReference>
<evidence type="ECO:0000256" key="1">
    <source>
        <dbReference type="ARBA" id="ARBA00006484"/>
    </source>
</evidence>
<dbReference type="Pfam" id="PF00106">
    <property type="entry name" value="adh_short"/>
    <property type="match status" value="1"/>
</dbReference>
<comment type="similarity">
    <text evidence="1 3">Belongs to the short-chain dehydrogenases/reductases (SDR) family.</text>
</comment>
<reference evidence="4 5" key="1">
    <citation type="submission" date="2024-05" db="EMBL/GenBank/DDBJ databases">
        <title>A draft genome resource for the thread blight pathogen Marasmius tenuissimus strain MS-2.</title>
        <authorList>
            <person name="Yulfo-Soto G.E."/>
            <person name="Baruah I.K."/>
            <person name="Amoako-Attah I."/>
            <person name="Bukari Y."/>
            <person name="Meinhardt L.W."/>
            <person name="Bailey B.A."/>
            <person name="Cohen S.P."/>
        </authorList>
    </citation>
    <scope>NUCLEOTIDE SEQUENCE [LARGE SCALE GENOMIC DNA]</scope>
    <source>
        <strain evidence="4 5">MS-2</strain>
    </source>
</reference>
<evidence type="ECO:0000313" key="4">
    <source>
        <dbReference type="EMBL" id="KAL0071155.1"/>
    </source>
</evidence>
<dbReference type="PANTHER" id="PTHR43008">
    <property type="entry name" value="BENZIL REDUCTASE"/>
    <property type="match status" value="1"/>
</dbReference>
<protein>
    <submittedName>
        <fullName evidence="4">Uncharacterized protein</fullName>
    </submittedName>
</protein>
<name>A0ABR3ACD3_9AGAR</name>
<evidence type="ECO:0000313" key="5">
    <source>
        <dbReference type="Proteomes" id="UP001437256"/>
    </source>
</evidence>
<dbReference type="InterPro" id="IPR002347">
    <property type="entry name" value="SDR_fam"/>
</dbReference>
<gene>
    <name evidence="4" type="ORF">AAF712_001715</name>
</gene>
<keyword evidence="5" id="KW-1185">Reference proteome</keyword>
<proteinExistence type="inferred from homology"/>
<accession>A0ABR3ACD3</accession>
<evidence type="ECO:0000256" key="3">
    <source>
        <dbReference type="RuleBase" id="RU000363"/>
    </source>
</evidence>
<dbReference type="EMBL" id="JBBXMP010000004">
    <property type="protein sequence ID" value="KAL0071155.1"/>
    <property type="molecule type" value="Genomic_DNA"/>
</dbReference>
<dbReference type="PANTHER" id="PTHR43008:SF4">
    <property type="entry name" value="CHAIN DEHYDROGENASE, PUTATIVE (AFU_ORTHOLOGUE AFUA_4G08710)-RELATED"/>
    <property type="match status" value="1"/>
</dbReference>
<organism evidence="4 5">
    <name type="scientific">Marasmius tenuissimus</name>
    <dbReference type="NCBI Taxonomy" id="585030"/>
    <lineage>
        <taxon>Eukaryota</taxon>
        <taxon>Fungi</taxon>
        <taxon>Dikarya</taxon>
        <taxon>Basidiomycota</taxon>
        <taxon>Agaricomycotina</taxon>
        <taxon>Agaricomycetes</taxon>
        <taxon>Agaricomycetidae</taxon>
        <taxon>Agaricales</taxon>
        <taxon>Marasmiineae</taxon>
        <taxon>Marasmiaceae</taxon>
        <taxon>Marasmius</taxon>
    </lineage>
</organism>
<evidence type="ECO:0000256" key="2">
    <source>
        <dbReference type="ARBA" id="ARBA00023002"/>
    </source>
</evidence>
<dbReference type="InterPro" id="IPR036291">
    <property type="entry name" value="NAD(P)-bd_dom_sf"/>
</dbReference>
<dbReference type="PRINTS" id="PR00080">
    <property type="entry name" value="SDRFAMILY"/>
</dbReference>
<dbReference type="SUPFAM" id="SSF51735">
    <property type="entry name" value="NAD(P)-binding Rossmann-fold domains"/>
    <property type="match status" value="1"/>
</dbReference>
<keyword evidence="2" id="KW-0560">Oxidoreductase</keyword>
<dbReference type="Gene3D" id="3.40.50.720">
    <property type="entry name" value="NAD(P)-binding Rossmann-like Domain"/>
    <property type="match status" value="1"/>
</dbReference>
<sequence>MTPTSRIILVTGSNTGVGYELVRLLAEQGHTVYLSGRNEALVKDAAQRLKEEHNLYVKSVHLDVTKEESVSAAKASIERTEGRLDILVNKAAVFPGLHAPSEIPAETLTKALDVNYVGVVRVTTAFLPLIRKSIGRGVILNVSSESGSHYYQSNFPERYPHQKAAYYGTKAALNASTHLVGEGTERERN</sequence>
<dbReference type="Proteomes" id="UP001437256">
    <property type="component" value="Unassembled WGS sequence"/>
</dbReference>
<comment type="caution">
    <text evidence="4">The sequence shown here is derived from an EMBL/GenBank/DDBJ whole genome shotgun (WGS) entry which is preliminary data.</text>
</comment>